<reference evidence="2 3" key="1">
    <citation type="submission" date="2019-07" db="EMBL/GenBank/DDBJ databases">
        <title>Description of 53C-WASEF.</title>
        <authorList>
            <person name="Pitt A."/>
            <person name="Hahn M.W."/>
        </authorList>
    </citation>
    <scope>NUCLEOTIDE SEQUENCE [LARGE SCALE GENOMIC DNA]</scope>
    <source>
        <strain evidence="2 3">53C-WASEF</strain>
    </source>
</reference>
<proteinExistence type="predicted"/>
<protein>
    <recommendedName>
        <fullName evidence="4">Tetratricopeptide repeat protein</fullName>
    </recommendedName>
</protein>
<feature type="chain" id="PRO_5021893786" description="Tetratricopeptide repeat protein" evidence="1">
    <location>
        <begin position="29"/>
        <end position="451"/>
    </location>
</feature>
<evidence type="ECO:0008006" key="4">
    <source>
        <dbReference type="Google" id="ProtNLM"/>
    </source>
</evidence>
<sequence length="451" mass="49130">MNTRLLPHCAWLLAALALASPARLPAQALDEAIKSFKAAPTLSSSGLADASYSGNVLREWDSAQNQLSSLDGYIDNNDFNNALSQARQYARSARTPEIRKLWDDLVTALQTEAKAREAAFTEKVEALSTRVGKIALAATKPSELDGILDELYALQEARNNGGYNNRLQRTYTRIDNTLSFVNGWQDYLAQRESGDVDGARNSLRNLNSNSFRYRPVSRSDILKLMSSIESPVSPSTNLLADATLDNLTVIRDRIAALQETSSGRRSNEFYALLGDLDALNRAVSELKADRLASARDLLRNSNSTAHAYLDAIAKLKNDFIIRALPALTGVKLSTPPAANETAISYLNRLVEEAVKAEDWPRAQRLATVTNDLVPNGGSCSAREPLVGANPAVAIKAWTNAQRMEKAAQPVAAAALYREALKAGAPPKLEAQIIERLRALAVESPESAKEMR</sequence>
<dbReference type="AlphaFoldDB" id="A0A556QIU3"/>
<organism evidence="2 3">
    <name type="scientific">Rariglobus hedericola</name>
    <dbReference type="NCBI Taxonomy" id="2597822"/>
    <lineage>
        <taxon>Bacteria</taxon>
        <taxon>Pseudomonadati</taxon>
        <taxon>Verrucomicrobiota</taxon>
        <taxon>Opitutia</taxon>
        <taxon>Opitutales</taxon>
        <taxon>Opitutaceae</taxon>
        <taxon>Rariglobus</taxon>
    </lineage>
</organism>
<keyword evidence="3" id="KW-1185">Reference proteome</keyword>
<dbReference type="RefSeq" id="WP_144230322.1">
    <property type="nucleotide sequence ID" value="NZ_CBCRVV010000004.1"/>
</dbReference>
<evidence type="ECO:0000256" key="1">
    <source>
        <dbReference type="SAM" id="SignalP"/>
    </source>
</evidence>
<name>A0A556QIU3_9BACT</name>
<gene>
    <name evidence="2" type="ORF">FPL22_10565</name>
</gene>
<evidence type="ECO:0000313" key="2">
    <source>
        <dbReference type="EMBL" id="TSJ76565.1"/>
    </source>
</evidence>
<dbReference type="Proteomes" id="UP000315648">
    <property type="component" value="Unassembled WGS sequence"/>
</dbReference>
<dbReference type="EMBL" id="VMBG01000002">
    <property type="protein sequence ID" value="TSJ76565.1"/>
    <property type="molecule type" value="Genomic_DNA"/>
</dbReference>
<evidence type="ECO:0000313" key="3">
    <source>
        <dbReference type="Proteomes" id="UP000315648"/>
    </source>
</evidence>
<comment type="caution">
    <text evidence="2">The sequence shown here is derived from an EMBL/GenBank/DDBJ whole genome shotgun (WGS) entry which is preliminary data.</text>
</comment>
<keyword evidence="1" id="KW-0732">Signal</keyword>
<feature type="signal peptide" evidence="1">
    <location>
        <begin position="1"/>
        <end position="28"/>
    </location>
</feature>
<accession>A0A556QIU3</accession>